<dbReference type="Gene3D" id="2.30.42.10">
    <property type="match status" value="1"/>
</dbReference>
<feature type="chain" id="PRO_5043428674" description="PDZ domain-containing protein" evidence="5">
    <location>
        <begin position="24"/>
        <end position="687"/>
    </location>
</feature>
<accession>A0AAV6UXX7</accession>
<proteinExistence type="predicted"/>
<dbReference type="InterPro" id="IPR052082">
    <property type="entry name" value="Myelin_sheath_structural"/>
</dbReference>
<sequence>MTYFIRWQPTVLLCCCIFKVVAGAGTCYPPGGVAGIVVATVIVTLVVAALSLAGAWKFWWVPRHKNREEGSGGRPDGTANHQQAQKKGSSDFAFDNPYFRNSQEADEQDGTTGRNKSLFNNKNSLRSSKLSEASAKAKKARGGGKNHFGFGGGKKKAQDDSCITTALEPERAFVSLRGHDFTGLGFNICGNMRDGILVKDVLHRGPASESGLIKAGDKIVNVIHADKIVNVTVSFTSIVYEDALTILSYASPYDVQLEIERVPSSAAAASAAPKRLASCSFNNSGQKLFHPLYRSQSIDDLTQIDGGGGGGSNPGVGGTFPSGGPRRSHSLGVAAHFRRKEQQEGKESSKEAFTGSLNEKMLANVMTDGKGMLHWEKRFEDTLDNAQESSPTDNNNNYKKNSTKAHLDYHPPSNLKLETKSDSPRNVSKSNHSGKTVVEVSSGAQNRSKTDASRRGSREDGNDSDVSRDSLEVSHRGFVKRNAKGSSTKRSVPNTDSPQNRSDHPKIGIERMFAKDRQTSRVHSSSLSSNEEVTATTILQESYSSMFDTEQTPKPNVYTSTYSERHQKQQESYNSKDGYGSTKITINGGGPSAEDRSRPTQRTSEDEGRSKFSKKAAPAPAGGMFTQINPFQVSSSKLQQRTRGPWAVAQQQSNGEQPEFVQGRRENIGYSGPKLSLKESSMKHRQF</sequence>
<evidence type="ECO:0000259" key="6">
    <source>
        <dbReference type="PROSITE" id="PS50106"/>
    </source>
</evidence>
<feature type="region of interest" description="Disordered" evidence="3">
    <location>
        <begin position="300"/>
        <end position="329"/>
    </location>
</feature>
<feature type="signal peptide" evidence="5">
    <location>
        <begin position="1"/>
        <end position="23"/>
    </location>
</feature>
<dbReference type="SUPFAM" id="SSF50156">
    <property type="entry name" value="PDZ domain-like"/>
    <property type="match status" value="1"/>
</dbReference>
<dbReference type="InterPro" id="IPR001478">
    <property type="entry name" value="PDZ"/>
</dbReference>
<dbReference type="Proteomes" id="UP000827092">
    <property type="component" value="Unassembled WGS sequence"/>
</dbReference>
<comment type="caution">
    <text evidence="7">The sequence shown here is derived from an EMBL/GenBank/DDBJ whole genome shotgun (WGS) entry which is preliminary data.</text>
</comment>
<dbReference type="PROSITE" id="PS50106">
    <property type="entry name" value="PDZ"/>
    <property type="match status" value="1"/>
</dbReference>
<dbReference type="PANTHER" id="PTHR23348">
    <property type="entry name" value="PERIAXIN/AHNAK"/>
    <property type="match status" value="1"/>
</dbReference>
<feature type="transmembrane region" description="Helical" evidence="4">
    <location>
        <begin position="33"/>
        <end position="59"/>
    </location>
</feature>
<evidence type="ECO:0000256" key="4">
    <source>
        <dbReference type="SAM" id="Phobius"/>
    </source>
</evidence>
<evidence type="ECO:0000256" key="2">
    <source>
        <dbReference type="ARBA" id="ARBA00023242"/>
    </source>
</evidence>
<keyword evidence="4" id="KW-0812">Transmembrane</keyword>
<organism evidence="7 8">
    <name type="scientific">Oedothorax gibbosus</name>
    <dbReference type="NCBI Taxonomy" id="931172"/>
    <lineage>
        <taxon>Eukaryota</taxon>
        <taxon>Metazoa</taxon>
        <taxon>Ecdysozoa</taxon>
        <taxon>Arthropoda</taxon>
        <taxon>Chelicerata</taxon>
        <taxon>Arachnida</taxon>
        <taxon>Araneae</taxon>
        <taxon>Araneomorphae</taxon>
        <taxon>Entelegynae</taxon>
        <taxon>Araneoidea</taxon>
        <taxon>Linyphiidae</taxon>
        <taxon>Erigoninae</taxon>
        <taxon>Oedothorax</taxon>
    </lineage>
</organism>
<feature type="compositionally biased region" description="Polar residues" evidence="3">
    <location>
        <begin position="484"/>
        <end position="500"/>
    </location>
</feature>
<dbReference type="GO" id="GO:0005634">
    <property type="term" value="C:nucleus"/>
    <property type="evidence" value="ECO:0007669"/>
    <property type="project" value="UniProtKB-SubCell"/>
</dbReference>
<name>A0AAV6UXX7_9ARAC</name>
<evidence type="ECO:0000256" key="1">
    <source>
        <dbReference type="ARBA" id="ARBA00004123"/>
    </source>
</evidence>
<evidence type="ECO:0000256" key="3">
    <source>
        <dbReference type="SAM" id="MobiDB-lite"/>
    </source>
</evidence>
<evidence type="ECO:0000256" key="5">
    <source>
        <dbReference type="SAM" id="SignalP"/>
    </source>
</evidence>
<comment type="subcellular location">
    <subcellularLocation>
        <location evidence="1">Nucleus</location>
    </subcellularLocation>
</comment>
<reference evidence="7 8" key="1">
    <citation type="journal article" date="2022" name="Nat. Ecol. Evol.">
        <title>A masculinizing supergene underlies an exaggerated male reproductive morph in a spider.</title>
        <authorList>
            <person name="Hendrickx F."/>
            <person name="De Corte Z."/>
            <person name="Sonet G."/>
            <person name="Van Belleghem S.M."/>
            <person name="Kostlbacher S."/>
            <person name="Vangestel C."/>
        </authorList>
    </citation>
    <scope>NUCLEOTIDE SEQUENCE [LARGE SCALE GENOMIC DNA]</scope>
    <source>
        <strain evidence="7">W744_W776</strain>
    </source>
</reference>
<feature type="region of interest" description="Disordered" evidence="3">
    <location>
        <begin position="128"/>
        <end position="152"/>
    </location>
</feature>
<feature type="domain" description="PDZ" evidence="6">
    <location>
        <begin position="173"/>
        <end position="247"/>
    </location>
</feature>
<protein>
    <recommendedName>
        <fullName evidence="6">PDZ domain-containing protein</fullName>
    </recommendedName>
</protein>
<evidence type="ECO:0000313" key="7">
    <source>
        <dbReference type="EMBL" id="KAG8188191.1"/>
    </source>
</evidence>
<keyword evidence="5" id="KW-0732">Signal</keyword>
<dbReference type="SMART" id="SM00228">
    <property type="entry name" value="PDZ"/>
    <property type="match status" value="1"/>
</dbReference>
<feature type="region of interest" description="Disordered" evidence="3">
    <location>
        <begin position="544"/>
        <end position="687"/>
    </location>
</feature>
<dbReference type="GO" id="GO:0043484">
    <property type="term" value="P:regulation of RNA splicing"/>
    <property type="evidence" value="ECO:0007669"/>
    <property type="project" value="TreeGrafter"/>
</dbReference>
<evidence type="ECO:0000313" key="8">
    <source>
        <dbReference type="Proteomes" id="UP000827092"/>
    </source>
</evidence>
<feature type="compositionally biased region" description="Polar residues" evidence="3">
    <location>
        <begin position="521"/>
        <end position="533"/>
    </location>
</feature>
<dbReference type="GO" id="GO:0005737">
    <property type="term" value="C:cytoplasm"/>
    <property type="evidence" value="ECO:0007669"/>
    <property type="project" value="TreeGrafter"/>
</dbReference>
<feature type="region of interest" description="Disordered" evidence="3">
    <location>
        <begin position="514"/>
        <end position="533"/>
    </location>
</feature>
<feature type="compositionally biased region" description="Gly residues" evidence="3">
    <location>
        <begin position="305"/>
        <end position="321"/>
    </location>
</feature>
<feature type="compositionally biased region" description="Polar residues" evidence="3">
    <location>
        <begin position="424"/>
        <end position="434"/>
    </location>
</feature>
<keyword evidence="8" id="KW-1185">Reference proteome</keyword>
<feature type="compositionally biased region" description="Basic and acidic residues" evidence="3">
    <location>
        <begin position="448"/>
        <end position="475"/>
    </location>
</feature>
<dbReference type="CDD" id="cd00136">
    <property type="entry name" value="PDZ_canonical"/>
    <property type="match status" value="1"/>
</dbReference>
<feature type="region of interest" description="Disordered" evidence="3">
    <location>
        <begin position="67"/>
        <end position="92"/>
    </location>
</feature>
<feature type="compositionally biased region" description="Polar residues" evidence="3">
    <location>
        <begin position="384"/>
        <end position="400"/>
    </location>
</feature>
<dbReference type="InterPro" id="IPR036034">
    <property type="entry name" value="PDZ_sf"/>
</dbReference>
<keyword evidence="2" id="KW-0539">Nucleus</keyword>
<feature type="compositionally biased region" description="Polar residues" evidence="3">
    <location>
        <begin position="544"/>
        <end position="562"/>
    </location>
</feature>
<dbReference type="EMBL" id="JAFNEN010000247">
    <property type="protein sequence ID" value="KAG8188191.1"/>
    <property type="molecule type" value="Genomic_DNA"/>
</dbReference>
<feature type="compositionally biased region" description="Polar residues" evidence="3">
    <location>
        <begin position="626"/>
        <end position="642"/>
    </location>
</feature>
<dbReference type="PANTHER" id="PTHR23348:SF16">
    <property type="entry name" value="LEUCINE RICH REPEAT FAMILY PROTEIN"/>
    <property type="match status" value="1"/>
</dbReference>
<dbReference type="Pfam" id="PF00595">
    <property type="entry name" value="PDZ"/>
    <property type="match status" value="1"/>
</dbReference>
<gene>
    <name evidence="7" type="ORF">JTE90_019469</name>
</gene>
<feature type="compositionally biased region" description="Basic and acidic residues" evidence="3">
    <location>
        <begin position="593"/>
        <end position="610"/>
    </location>
</feature>
<keyword evidence="4" id="KW-0472">Membrane</keyword>
<feature type="compositionally biased region" description="Basic and acidic residues" evidence="3">
    <location>
        <begin position="676"/>
        <end position="687"/>
    </location>
</feature>
<feature type="region of interest" description="Disordered" evidence="3">
    <location>
        <begin position="384"/>
        <end position="506"/>
    </location>
</feature>
<keyword evidence="4" id="KW-1133">Transmembrane helix</keyword>
<dbReference type="AlphaFoldDB" id="A0AAV6UXX7"/>